<dbReference type="Gene3D" id="3.30.2000.20">
    <property type="match status" value="1"/>
</dbReference>
<dbReference type="InterPro" id="IPR025395">
    <property type="entry name" value="Phage_tail_terminator-like"/>
</dbReference>
<evidence type="ECO:0000313" key="1">
    <source>
        <dbReference type="EMBL" id="AZS50397.1"/>
    </source>
</evidence>
<dbReference type="AlphaFoldDB" id="A0A3Q9JIP8"/>
<dbReference type="Pfam" id="PF13554">
    <property type="entry name" value="Phage_tail_terminator_5"/>
    <property type="match status" value="1"/>
</dbReference>
<reference evidence="2" key="1">
    <citation type="submission" date="2018-06" db="EMBL/GenBank/DDBJ databases">
        <title>Complete genome of Pseudomonas insecticola strain QZS01.</title>
        <authorList>
            <person name="Wang J."/>
            <person name="Su Q."/>
        </authorList>
    </citation>
    <scope>NUCLEOTIDE SEQUENCE [LARGE SCALE GENOMIC DNA]</scope>
    <source>
        <strain evidence="2">QZS01</strain>
    </source>
</reference>
<protein>
    <recommendedName>
        <fullName evidence="3">Phage tail protein</fullName>
    </recommendedName>
</protein>
<gene>
    <name evidence="1" type="ORF">DM558_06230</name>
</gene>
<proteinExistence type="predicted"/>
<keyword evidence="2" id="KW-1185">Reference proteome</keyword>
<sequence>MVAIEGILPYPIKYEGKLFKPPPDTPWIEIKHIPTTTEPLQTVEKLGGILQIDINHPLDTSAPKLLEDADKVKARLRPHVRFEYNGQSFTVRKVDYSQILIKDNYNVIHLSIYYKATINF</sequence>
<dbReference type="EMBL" id="CP029822">
    <property type="protein sequence ID" value="AZS50397.1"/>
    <property type="molecule type" value="Genomic_DNA"/>
</dbReference>
<accession>A0A3Q9JIP8</accession>
<evidence type="ECO:0008006" key="3">
    <source>
        <dbReference type="Google" id="ProtNLM"/>
    </source>
</evidence>
<evidence type="ECO:0000313" key="2">
    <source>
        <dbReference type="Proteomes" id="UP000273143"/>
    </source>
</evidence>
<dbReference type="KEGG" id="emo:DM558_06230"/>
<dbReference type="Proteomes" id="UP000273143">
    <property type="component" value="Chromosome"/>
</dbReference>
<organism evidence="1 2">
    <name type="scientific">Entomomonas moraniae</name>
    <dbReference type="NCBI Taxonomy" id="2213226"/>
    <lineage>
        <taxon>Bacteria</taxon>
        <taxon>Pseudomonadati</taxon>
        <taxon>Pseudomonadota</taxon>
        <taxon>Gammaproteobacteria</taxon>
        <taxon>Pseudomonadales</taxon>
        <taxon>Pseudomonadaceae</taxon>
        <taxon>Entomomonas</taxon>
    </lineage>
</organism>
<name>A0A3Q9JIP8_9GAMM</name>